<evidence type="ECO:0000256" key="5">
    <source>
        <dbReference type="RuleBase" id="RU362057"/>
    </source>
</evidence>
<keyword evidence="3 4" id="KW-0808">Transferase</keyword>
<reference evidence="6 7" key="1">
    <citation type="submission" date="2020-04" db="EMBL/GenBank/DDBJ databases">
        <title>Plant Genome Project.</title>
        <authorList>
            <person name="Zhang R.-G."/>
        </authorList>
    </citation>
    <scope>NUCLEOTIDE SEQUENCE [LARGE SCALE GENOMIC DNA]</scope>
    <source>
        <strain evidence="6">YNK0</strain>
        <tissue evidence="6">Leaf</tissue>
    </source>
</reference>
<dbReference type="Pfam" id="PF00201">
    <property type="entry name" value="UDPGT"/>
    <property type="match status" value="1"/>
</dbReference>
<sequence length="470" mass="51817">MEKTELVFIPIPVIGHLVSTVELAKLLIHRDNRFSITVLIMKPPFASTIASYIESIAASSSTTGIRFLDLTQVDPPSPEIFKSPEAFISAFIENHKPQVKHTITNLIESHSVRLAGLVLDLFCVTMIDVANELGVPSFIYVPAGAAFLGLMLHLPSLHHQIITDFKDSDTDFTIPAFSNPVPPPVLPSVILTKNSDGYDSFLKIGRRFKETAGIIVNTFAELEPNAVNSFLAEEGQIPTVYPVGPLLDLRGQTQSPSDPITNWLDKQPPSSVILLCFGSRGNFGAPQVREIALGLERSGCRFLWSLRRPPNTKLEYPTDYTNPEEVLPDGFLERVGGRGLVCGWVPQVAVLAHQAIGGFVSHCGWNSTLESLWNGVPILTWPIYAEQQLNAFEMVKELGLAVEMRLDYRSGADLVTAEEVERGVRCVMDGDSEIRRKVKEMGERSRKAITDGGSSFTSFGRFIEDLLDNN</sequence>
<dbReference type="FunFam" id="3.40.50.2000:FF:000056">
    <property type="entry name" value="Glycosyltransferase"/>
    <property type="match status" value="1"/>
</dbReference>
<gene>
    <name evidence="6" type="ORF">HHK36_004646</name>
</gene>
<dbReference type="PROSITE" id="PS00375">
    <property type="entry name" value="UDPGT"/>
    <property type="match status" value="1"/>
</dbReference>
<dbReference type="AlphaFoldDB" id="A0A835DLR3"/>
<dbReference type="EC" id="2.4.1.-" evidence="5"/>
<organism evidence="6 7">
    <name type="scientific">Tetracentron sinense</name>
    <name type="common">Spur-leaf</name>
    <dbReference type="NCBI Taxonomy" id="13715"/>
    <lineage>
        <taxon>Eukaryota</taxon>
        <taxon>Viridiplantae</taxon>
        <taxon>Streptophyta</taxon>
        <taxon>Embryophyta</taxon>
        <taxon>Tracheophyta</taxon>
        <taxon>Spermatophyta</taxon>
        <taxon>Magnoliopsida</taxon>
        <taxon>Trochodendrales</taxon>
        <taxon>Trochodendraceae</taxon>
        <taxon>Tetracentron</taxon>
    </lineage>
</organism>
<name>A0A835DLR3_TETSI</name>
<evidence type="ECO:0000256" key="1">
    <source>
        <dbReference type="ARBA" id="ARBA00009995"/>
    </source>
</evidence>
<dbReference type="InterPro" id="IPR002213">
    <property type="entry name" value="UDP_glucos_trans"/>
</dbReference>
<dbReference type="PANTHER" id="PTHR48048">
    <property type="entry name" value="GLYCOSYLTRANSFERASE"/>
    <property type="match status" value="1"/>
</dbReference>
<evidence type="ECO:0000256" key="4">
    <source>
        <dbReference type="RuleBase" id="RU003718"/>
    </source>
</evidence>
<keyword evidence="7" id="KW-1185">Reference proteome</keyword>
<evidence type="ECO:0000313" key="7">
    <source>
        <dbReference type="Proteomes" id="UP000655225"/>
    </source>
</evidence>
<dbReference type="OrthoDB" id="5835829at2759"/>
<keyword evidence="2 4" id="KW-0328">Glycosyltransferase</keyword>
<evidence type="ECO:0000256" key="2">
    <source>
        <dbReference type="ARBA" id="ARBA00022676"/>
    </source>
</evidence>
<dbReference type="GO" id="GO:0035251">
    <property type="term" value="F:UDP-glucosyltransferase activity"/>
    <property type="evidence" value="ECO:0007669"/>
    <property type="project" value="InterPro"/>
</dbReference>
<dbReference type="FunFam" id="3.40.50.2000:FF:000080">
    <property type="entry name" value="Glycosyltransferase"/>
    <property type="match status" value="1"/>
</dbReference>
<dbReference type="Proteomes" id="UP000655225">
    <property type="component" value="Unassembled WGS sequence"/>
</dbReference>
<evidence type="ECO:0000313" key="6">
    <source>
        <dbReference type="EMBL" id="KAF8408583.1"/>
    </source>
</evidence>
<accession>A0A835DLR3</accession>
<dbReference type="Gene3D" id="3.40.50.2000">
    <property type="entry name" value="Glycogen Phosphorylase B"/>
    <property type="match status" value="2"/>
</dbReference>
<comment type="caution">
    <text evidence="6">The sequence shown here is derived from an EMBL/GenBank/DDBJ whole genome shotgun (WGS) entry which is preliminary data.</text>
</comment>
<dbReference type="PANTHER" id="PTHR48048:SF45">
    <property type="entry name" value="GLYCOSYLTRANSFERASE"/>
    <property type="match status" value="1"/>
</dbReference>
<dbReference type="OMA" id="DSHGTED"/>
<comment type="similarity">
    <text evidence="1 4">Belongs to the UDP-glycosyltransferase family.</text>
</comment>
<dbReference type="CDD" id="cd03784">
    <property type="entry name" value="GT1_Gtf-like"/>
    <property type="match status" value="1"/>
</dbReference>
<protein>
    <recommendedName>
        <fullName evidence="5">Glycosyltransferase</fullName>
        <ecNumber evidence="5">2.4.1.-</ecNumber>
    </recommendedName>
</protein>
<dbReference type="InterPro" id="IPR035595">
    <property type="entry name" value="UDP_glycos_trans_CS"/>
</dbReference>
<dbReference type="InterPro" id="IPR050481">
    <property type="entry name" value="UDP-glycosyltransf_plant"/>
</dbReference>
<proteinExistence type="inferred from homology"/>
<dbReference type="SUPFAM" id="SSF53756">
    <property type="entry name" value="UDP-Glycosyltransferase/glycogen phosphorylase"/>
    <property type="match status" value="1"/>
</dbReference>
<evidence type="ECO:0000256" key="3">
    <source>
        <dbReference type="ARBA" id="ARBA00022679"/>
    </source>
</evidence>
<dbReference type="EMBL" id="JABCRI010000003">
    <property type="protein sequence ID" value="KAF8408583.1"/>
    <property type="molecule type" value="Genomic_DNA"/>
</dbReference>